<evidence type="ECO:0000313" key="7">
    <source>
        <dbReference type="Proteomes" id="UP000087171"/>
    </source>
</evidence>
<dbReference type="SUPFAM" id="SSF117856">
    <property type="entry name" value="AF0104/ALDC/Ptd012-like"/>
    <property type="match status" value="1"/>
</dbReference>
<dbReference type="PROSITE" id="PS51742">
    <property type="entry name" value="PPC"/>
    <property type="match status" value="1"/>
</dbReference>
<dbReference type="AlphaFoldDB" id="A0A1S2Y1I9"/>
<evidence type="ECO:0000256" key="2">
    <source>
        <dbReference type="ARBA" id="ARBA00023125"/>
    </source>
</evidence>
<dbReference type="CDD" id="cd11378">
    <property type="entry name" value="DUF296"/>
    <property type="match status" value="1"/>
</dbReference>
<evidence type="ECO:0000259" key="6">
    <source>
        <dbReference type="PROSITE" id="PS51742"/>
    </source>
</evidence>
<evidence type="ECO:0000256" key="1">
    <source>
        <dbReference type="ARBA" id="ARBA00023015"/>
    </source>
</evidence>
<dbReference type="InterPro" id="IPR005175">
    <property type="entry name" value="PPC_dom"/>
</dbReference>
<keyword evidence="7" id="KW-1185">Reference proteome</keyword>
<reference evidence="7" key="1">
    <citation type="journal article" date="2013" name="Nat. Biotechnol.">
        <title>Draft genome sequence of chickpea (Cicer arietinum) provides a resource for trait improvement.</title>
        <authorList>
            <person name="Varshney R.K."/>
            <person name="Song C."/>
            <person name="Saxena R.K."/>
            <person name="Azam S."/>
            <person name="Yu S."/>
            <person name="Sharpe A.G."/>
            <person name="Cannon S."/>
            <person name="Baek J."/>
            <person name="Rosen B.D."/>
            <person name="Tar'an B."/>
            <person name="Millan T."/>
            <person name="Zhang X."/>
            <person name="Ramsay L.D."/>
            <person name="Iwata A."/>
            <person name="Wang Y."/>
            <person name="Nelson W."/>
            <person name="Farmer A.D."/>
            <person name="Gaur P.M."/>
            <person name="Soderlund C."/>
            <person name="Penmetsa R.V."/>
            <person name="Xu C."/>
            <person name="Bharti A.K."/>
            <person name="He W."/>
            <person name="Winter P."/>
            <person name="Zhao S."/>
            <person name="Hane J.K."/>
            <person name="Carrasquilla-Garcia N."/>
            <person name="Condie J.A."/>
            <person name="Upadhyaya H.D."/>
            <person name="Luo M.C."/>
            <person name="Thudi M."/>
            <person name="Gowda C.L."/>
            <person name="Singh N.P."/>
            <person name="Lichtenzveig J."/>
            <person name="Gali K.K."/>
            <person name="Rubio J."/>
            <person name="Nadarajan N."/>
            <person name="Dolezel J."/>
            <person name="Bansal K.C."/>
            <person name="Xu X."/>
            <person name="Edwards D."/>
            <person name="Zhang G."/>
            <person name="Kahl G."/>
            <person name="Gil J."/>
            <person name="Singh K.B."/>
            <person name="Datta S.K."/>
            <person name="Jackson S.A."/>
            <person name="Wang J."/>
            <person name="Cook D.R."/>
        </authorList>
    </citation>
    <scope>NUCLEOTIDE SEQUENCE [LARGE SCALE GENOMIC DNA]</scope>
    <source>
        <strain evidence="7">cv. CDC Frontier</strain>
    </source>
</reference>
<dbReference type="Proteomes" id="UP000087171">
    <property type="component" value="Chromosome Ca4"/>
</dbReference>
<dbReference type="Gene3D" id="3.30.1330.80">
    <property type="entry name" value="Hypothetical protein, similar to alpha- acetolactate decarboxylase, domain 2"/>
    <property type="match status" value="1"/>
</dbReference>
<dbReference type="OrthoDB" id="1373386at2759"/>
<evidence type="ECO:0000256" key="5">
    <source>
        <dbReference type="SAM" id="MobiDB-lite"/>
    </source>
</evidence>
<gene>
    <name evidence="8" type="primary">LOC101509190</name>
</gene>
<keyword evidence="1" id="KW-0805">Transcription regulation</keyword>
<dbReference type="PANTHER" id="PTHR31100">
    <property type="entry name" value="AT-HOOK MOTIF NUCLEAR-LOCALIZED PROTEIN 15"/>
    <property type="match status" value="1"/>
</dbReference>
<organism evidence="7 8">
    <name type="scientific">Cicer arietinum</name>
    <name type="common">Chickpea</name>
    <name type="synonym">Garbanzo</name>
    <dbReference type="NCBI Taxonomy" id="3827"/>
    <lineage>
        <taxon>Eukaryota</taxon>
        <taxon>Viridiplantae</taxon>
        <taxon>Streptophyta</taxon>
        <taxon>Embryophyta</taxon>
        <taxon>Tracheophyta</taxon>
        <taxon>Spermatophyta</taxon>
        <taxon>Magnoliopsida</taxon>
        <taxon>eudicotyledons</taxon>
        <taxon>Gunneridae</taxon>
        <taxon>Pentapetalae</taxon>
        <taxon>rosids</taxon>
        <taxon>fabids</taxon>
        <taxon>Fabales</taxon>
        <taxon>Fabaceae</taxon>
        <taxon>Papilionoideae</taxon>
        <taxon>50 kb inversion clade</taxon>
        <taxon>NPAAA clade</taxon>
        <taxon>Hologalegina</taxon>
        <taxon>IRL clade</taxon>
        <taxon>Cicereae</taxon>
        <taxon>Cicer</taxon>
    </lineage>
</organism>
<dbReference type="GO" id="GO:0003680">
    <property type="term" value="F:minor groove of adenine-thymine-rich DNA binding"/>
    <property type="evidence" value="ECO:0007669"/>
    <property type="project" value="InterPro"/>
</dbReference>
<accession>A0A1S2Y1I9</accession>
<dbReference type="PANTHER" id="PTHR31100:SF63">
    <property type="entry name" value="AT-HOOK MOTIF NUCLEAR-LOCALIZED PROTEIN"/>
    <property type="match status" value="1"/>
</dbReference>
<evidence type="ECO:0000256" key="3">
    <source>
        <dbReference type="ARBA" id="ARBA00023163"/>
    </source>
</evidence>
<protein>
    <submittedName>
        <fullName evidence="8">AT-hook motif nuclear-localized protein 16-like</fullName>
    </submittedName>
</protein>
<proteinExistence type="predicted"/>
<evidence type="ECO:0000256" key="4">
    <source>
        <dbReference type="ARBA" id="ARBA00023242"/>
    </source>
</evidence>
<sequence length="303" mass="32758">MTDNIPEPSSVSPNSKKESLENISMRFSTLSNSSSVMVGVKRGYMISHTNTTTTTNNSNNKLMMQSPEASMYTNPPEDTNGDFTTSSSKKNKGRPLGSKNRPKPPIVIKENTDTLMEPILIEISAGKDVVETLINFAHCRQSSITVLSGIGPVSDVTLLNPLSRAPTFPMKGLFNMLSLSGTYVNANCGHHVPPRFITEPTCSSFSIYLSGDSGQVFGGIIGGMVKAVGDVLISAALFKKPEFQRLTIINGSVHEIEENNDLHVGDSDFSVAPANSTQLNSSFFPLPFSSTDVNVIQWNHSTH</sequence>
<dbReference type="RefSeq" id="XP_004497876.1">
    <property type="nucleotide sequence ID" value="XM_004497819.1"/>
</dbReference>
<dbReference type="GO" id="GO:0003700">
    <property type="term" value="F:DNA-binding transcription factor activity"/>
    <property type="evidence" value="ECO:0007669"/>
    <property type="project" value="TreeGrafter"/>
</dbReference>
<dbReference type="Pfam" id="PF03479">
    <property type="entry name" value="PCC"/>
    <property type="match status" value="1"/>
</dbReference>
<dbReference type="InterPro" id="IPR014476">
    <property type="entry name" value="AHL15-29"/>
</dbReference>
<keyword evidence="4" id="KW-0539">Nucleus</keyword>
<dbReference type="STRING" id="3827.A0A1S2Y1I9"/>
<name>A0A1S2Y1I9_CICAR</name>
<feature type="region of interest" description="Disordered" evidence="5">
    <location>
        <begin position="68"/>
        <end position="106"/>
    </location>
</feature>
<dbReference type="PaxDb" id="3827-XP_004497876.1"/>
<keyword evidence="3" id="KW-0804">Transcription</keyword>
<feature type="domain" description="PPC" evidence="6">
    <location>
        <begin position="113"/>
        <end position="259"/>
    </location>
</feature>
<keyword evidence="2" id="KW-0238">DNA-binding</keyword>
<evidence type="ECO:0000313" key="8">
    <source>
        <dbReference type="RefSeq" id="XP_004497876.1"/>
    </source>
</evidence>
<dbReference type="GO" id="GO:0005634">
    <property type="term" value="C:nucleus"/>
    <property type="evidence" value="ECO:0007669"/>
    <property type="project" value="TreeGrafter"/>
</dbReference>
<feature type="compositionally biased region" description="Polar residues" evidence="5">
    <location>
        <begin position="68"/>
        <end position="88"/>
    </location>
</feature>
<dbReference type="eggNOG" id="ENOG502RXY1">
    <property type="taxonomic scope" value="Eukaryota"/>
</dbReference>
<reference evidence="8" key="2">
    <citation type="submission" date="2025-08" db="UniProtKB">
        <authorList>
            <consortium name="RefSeq"/>
        </authorList>
    </citation>
    <scope>IDENTIFICATION</scope>
    <source>
        <tissue evidence="8">Etiolated seedlings</tissue>
    </source>
</reference>